<gene>
    <name evidence="1" type="ORF">T4D_17202</name>
</gene>
<dbReference type="EMBL" id="JYDT01000049">
    <property type="protein sequence ID" value="KRY87871.1"/>
    <property type="molecule type" value="Genomic_DNA"/>
</dbReference>
<dbReference type="OrthoDB" id="5925295at2759"/>
<accession>A0A0V1FQ12</accession>
<evidence type="ECO:0000313" key="1">
    <source>
        <dbReference type="EMBL" id="KRY87871.1"/>
    </source>
</evidence>
<reference evidence="1 2" key="1">
    <citation type="submission" date="2015-01" db="EMBL/GenBank/DDBJ databases">
        <title>Evolution of Trichinella species and genotypes.</title>
        <authorList>
            <person name="Korhonen P.K."/>
            <person name="Edoardo P."/>
            <person name="Giuseppe L.R."/>
            <person name="Gasser R.B."/>
        </authorList>
    </citation>
    <scope>NUCLEOTIDE SEQUENCE [LARGE SCALE GENOMIC DNA]</scope>
    <source>
        <strain evidence="1">ISS470</strain>
    </source>
</reference>
<dbReference type="AlphaFoldDB" id="A0A0V1FQ12"/>
<organism evidence="1 2">
    <name type="scientific">Trichinella pseudospiralis</name>
    <name type="common">Parasitic roundworm</name>
    <dbReference type="NCBI Taxonomy" id="6337"/>
    <lineage>
        <taxon>Eukaryota</taxon>
        <taxon>Metazoa</taxon>
        <taxon>Ecdysozoa</taxon>
        <taxon>Nematoda</taxon>
        <taxon>Enoplea</taxon>
        <taxon>Dorylaimia</taxon>
        <taxon>Trichinellida</taxon>
        <taxon>Trichinellidae</taxon>
        <taxon>Trichinella</taxon>
    </lineage>
</organism>
<protein>
    <submittedName>
        <fullName evidence="1">Uncharacterized protein</fullName>
    </submittedName>
</protein>
<evidence type="ECO:0000313" key="2">
    <source>
        <dbReference type="Proteomes" id="UP000054995"/>
    </source>
</evidence>
<dbReference type="Proteomes" id="UP000054995">
    <property type="component" value="Unassembled WGS sequence"/>
</dbReference>
<name>A0A0V1FQ12_TRIPS</name>
<sequence length="182" mass="21392">MTEWIWTERRMNRISQLYSIQLHRNFELLSFLKMIESRYVYSGFVILKKRPKLLINLVLLWTNLDIQNNNMEYERNKADCPVYSHKFIDTVTQDITNGDEAEIQQDTAVTTVGGNAQTFYKVPPHFTGDEGLKIWLMQLVDYFEGNAILEVKRYGYTKLLLSDKVYVMVVAAGWDTRVVTRH</sequence>
<proteinExistence type="predicted"/>
<keyword evidence="2" id="KW-1185">Reference proteome</keyword>
<comment type="caution">
    <text evidence="1">The sequence shown here is derived from an EMBL/GenBank/DDBJ whole genome shotgun (WGS) entry which is preliminary data.</text>
</comment>